<evidence type="ECO:0000259" key="7">
    <source>
        <dbReference type="PROSITE" id="PS51383"/>
    </source>
</evidence>
<dbReference type="PROSITE" id="PS51383">
    <property type="entry name" value="YJEF_C_3"/>
    <property type="match status" value="1"/>
</dbReference>
<dbReference type="Proteomes" id="UP000628854">
    <property type="component" value="Unassembled WGS sequence"/>
</dbReference>
<dbReference type="CDD" id="cd01171">
    <property type="entry name" value="YXKO-related"/>
    <property type="match status" value="1"/>
</dbReference>
<comment type="caution">
    <text evidence="8">The sequence shown here is derived from an EMBL/GenBank/DDBJ whole genome shotgun (WGS) entry which is preliminary data.</text>
</comment>
<feature type="binding site" evidence="6">
    <location>
        <begin position="192"/>
        <end position="196"/>
    </location>
    <ligand>
        <name>AMP</name>
        <dbReference type="ChEBI" id="CHEBI:456215"/>
    </ligand>
</feature>
<comment type="catalytic activity">
    <reaction evidence="6">
        <text>(6S)-NADHX + ADP = AMP + phosphate + NADH + H(+)</text>
        <dbReference type="Rhea" id="RHEA:32223"/>
        <dbReference type="ChEBI" id="CHEBI:15378"/>
        <dbReference type="ChEBI" id="CHEBI:43474"/>
        <dbReference type="ChEBI" id="CHEBI:57945"/>
        <dbReference type="ChEBI" id="CHEBI:64074"/>
        <dbReference type="ChEBI" id="CHEBI:456215"/>
        <dbReference type="ChEBI" id="CHEBI:456216"/>
        <dbReference type="EC" id="4.2.1.136"/>
    </reaction>
</comment>
<evidence type="ECO:0000256" key="1">
    <source>
        <dbReference type="ARBA" id="ARBA00022741"/>
    </source>
</evidence>
<keyword evidence="1 6" id="KW-0547">Nucleotide-binding</keyword>
<sequence>MPKINPEKNSPELWLEHWPWPDAEGHKYRRGHLGCVTGPPSATGAARLAARAGLRIGAGLVSLLSPPASVLVNAVHSTAVMVKAFHDSDSLSSLASETNCTVIGPAAGVTEATARNVISVLATAESAVLDADALTVFKDAPKDLFKHLRPTTVLTPHEGEFERVFPGLLDQLGRIEAAKSASSVSGAVMILKGAETVIANPDGRVVINRHASPFLATAGSGDVLAGITGGLMAQGMSAYHAACAAVWVHGDASLRFGPGMIAEDLPEMLPGILASFYASRS</sequence>
<accession>A0ABQ1J2N3</accession>
<comment type="caution">
    <text evidence="6">Lacks conserved residue(s) required for the propagation of feature annotation.</text>
</comment>
<dbReference type="InterPro" id="IPR000631">
    <property type="entry name" value="CARKD"/>
</dbReference>
<organism evidence="8 9">
    <name type="scientific">Henriciella pelagia</name>
    <dbReference type="NCBI Taxonomy" id="1977912"/>
    <lineage>
        <taxon>Bacteria</taxon>
        <taxon>Pseudomonadati</taxon>
        <taxon>Pseudomonadota</taxon>
        <taxon>Alphaproteobacteria</taxon>
        <taxon>Hyphomonadales</taxon>
        <taxon>Hyphomonadaceae</taxon>
        <taxon>Henriciella</taxon>
    </lineage>
</organism>
<dbReference type="EMBL" id="BMKF01000001">
    <property type="protein sequence ID" value="GGB58621.1"/>
    <property type="molecule type" value="Genomic_DNA"/>
</dbReference>
<dbReference type="Gene3D" id="3.40.1190.20">
    <property type="match status" value="1"/>
</dbReference>
<comment type="cofactor">
    <cofactor evidence="6">
        <name>Mg(2+)</name>
        <dbReference type="ChEBI" id="CHEBI:18420"/>
    </cofactor>
</comment>
<dbReference type="Pfam" id="PF01256">
    <property type="entry name" value="Carb_kinase"/>
    <property type="match status" value="1"/>
</dbReference>
<comment type="function">
    <text evidence="6">Catalyzes the dehydration of the S-form of NAD(P)HX at the expense of ADP, which is converted to AMP. Together with NAD(P)HX epimerase, which catalyzes the epimerization of the S- and R-forms, the enzyme allows the repair of both epimers of NAD(P)HX, a damaged form of NAD(P)H that is a result of enzymatic or heat-dependent hydration.</text>
</comment>
<keyword evidence="9" id="KW-1185">Reference proteome</keyword>
<evidence type="ECO:0000256" key="4">
    <source>
        <dbReference type="ARBA" id="ARBA00023027"/>
    </source>
</evidence>
<evidence type="ECO:0000256" key="5">
    <source>
        <dbReference type="ARBA" id="ARBA00023239"/>
    </source>
</evidence>
<name>A0ABQ1J2N3_9PROT</name>
<keyword evidence="3 6" id="KW-0521">NADP</keyword>
<gene>
    <name evidence="6" type="primary">nnrD</name>
    <name evidence="8" type="ORF">GCM10011503_03770</name>
</gene>
<dbReference type="EC" id="4.2.1.136" evidence="6"/>
<keyword evidence="5 6" id="KW-0456">Lyase</keyword>
<feature type="binding site" evidence="6">
    <location>
        <position position="221"/>
    </location>
    <ligand>
        <name>AMP</name>
        <dbReference type="ChEBI" id="CHEBI:456215"/>
    </ligand>
</feature>
<reference evidence="9" key="1">
    <citation type="journal article" date="2019" name="Int. J. Syst. Evol. Microbiol.">
        <title>The Global Catalogue of Microorganisms (GCM) 10K type strain sequencing project: providing services to taxonomists for standard genome sequencing and annotation.</title>
        <authorList>
            <consortium name="The Broad Institute Genomics Platform"/>
            <consortium name="The Broad Institute Genome Sequencing Center for Infectious Disease"/>
            <person name="Wu L."/>
            <person name="Ma J."/>
        </authorList>
    </citation>
    <scope>NUCLEOTIDE SEQUENCE [LARGE SCALE GENOMIC DNA]</scope>
    <source>
        <strain evidence="9">CGMCC 1.15928</strain>
    </source>
</reference>
<feature type="binding site" evidence="6">
    <location>
        <position position="45"/>
    </location>
    <ligand>
        <name>(6S)-NADPHX</name>
        <dbReference type="ChEBI" id="CHEBI:64076"/>
    </ligand>
</feature>
<feature type="binding site" evidence="6">
    <location>
        <position position="157"/>
    </location>
    <ligand>
        <name>(6S)-NADPHX</name>
        <dbReference type="ChEBI" id="CHEBI:64076"/>
    </ligand>
</feature>
<dbReference type="PANTHER" id="PTHR12592">
    <property type="entry name" value="ATP-DEPENDENT (S)-NAD(P)H-HYDRATE DEHYDRATASE FAMILY MEMBER"/>
    <property type="match status" value="1"/>
</dbReference>
<comment type="similarity">
    <text evidence="6">Belongs to the NnrD/CARKD family.</text>
</comment>
<protein>
    <recommendedName>
        <fullName evidence="6">ADP-dependent (S)-NAD(P)H-hydrate dehydratase</fullName>
        <ecNumber evidence="6">4.2.1.136</ecNumber>
    </recommendedName>
    <alternativeName>
        <fullName evidence="6">ADP-dependent NAD(P)HX dehydratase</fullName>
    </alternativeName>
</protein>
<keyword evidence="2 6" id="KW-0067">ATP-binding</keyword>
<evidence type="ECO:0000256" key="2">
    <source>
        <dbReference type="ARBA" id="ARBA00022840"/>
    </source>
</evidence>
<dbReference type="NCBIfam" id="TIGR00196">
    <property type="entry name" value="yjeF_cterm"/>
    <property type="match status" value="1"/>
</dbReference>
<dbReference type="SUPFAM" id="SSF53613">
    <property type="entry name" value="Ribokinase-like"/>
    <property type="match status" value="1"/>
</dbReference>
<feature type="domain" description="YjeF C-terminal" evidence="7">
    <location>
        <begin position="10"/>
        <end position="276"/>
    </location>
</feature>
<dbReference type="InterPro" id="IPR029056">
    <property type="entry name" value="Ribokinase-like"/>
</dbReference>
<evidence type="ECO:0000256" key="6">
    <source>
        <dbReference type="HAMAP-Rule" id="MF_01965"/>
    </source>
</evidence>
<evidence type="ECO:0000256" key="3">
    <source>
        <dbReference type="ARBA" id="ARBA00022857"/>
    </source>
</evidence>
<proteinExistence type="inferred from homology"/>
<dbReference type="HAMAP" id="MF_01965">
    <property type="entry name" value="NADHX_dehydratase"/>
    <property type="match status" value="1"/>
</dbReference>
<evidence type="ECO:0000313" key="8">
    <source>
        <dbReference type="EMBL" id="GGB58621.1"/>
    </source>
</evidence>
<keyword evidence="4 6" id="KW-0520">NAD</keyword>
<comment type="subunit">
    <text evidence="6">Homotetramer.</text>
</comment>
<dbReference type="PANTHER" id="PTHR12592:SF0">
    <property type="entry name" value="ATP-DEPENDENT (S)-NAD(P)H-HYDRATE DEHYDRATASE"/>
    <property type="match status" value="1"/>
</dbReference>
<comment type="catalytic activity">
    <reaction evidence="6">
        <text>(6S)-NADPHX + ADP = AMP + phosphate + NADPH + H(+)</text>
        <dbReference type="Rhea" id="RHEA:32235"/>
        <dbReference type="ChEBI" id="CHEBI:15378"/>
        <dbReference type="ChEBI" id="CHEBI:43474"/>
        <dbReference type="ChEBI" id="CHEBI:57783"/>
        <dbReference type="ChEBI" id="CHEBI:64076"/>
        <dbReference type="ChEBI" id="CHEBI:456215"/>
        <dbReference type="ChEBI" id="CHEBI:456216"/>
        <dbReference type="EC" id="4.2.1.136"/>
    </reaction>
</comment>
<dbReference type="RefSeq" id="WP_084393855.1">
    <property type="nucleotide sequence ID" value="NZ_BMKF01000001.1"/>
</dbReference>
<feature type="binding site" evidence="6">
    <location>
        <position position="222"/>
    </location>
    <ligand>
        <name>(6S)-NADPHX</name>
        <dbReference type="ChEBI" id="CHEBI:64076"/>
    </ligand>
</feature>
<evidence type="ECO:0000313" key="9">
    <source>
        <dbReference type="Proteomes" id="UP000628854"/>
    </source>
</evidence>